<evidence type="ECO:0000256" key="2">
    <source>
        <dbReference type="SAM" id="Phobius"/>
    </source>
</evidence>
<evidence type="ECO:0000313" key="4">
    <source>
        <dbReference type="Proteomes" id="UP000091918"/>
    </source>
</evidence>
<reference evidence="3 4" key="1">
    <citation type="submission" date="2015-07" db="EMBL/GenBank/DDBJ databases">
        <title>Emmonsia species relationships and genome sequence.</title>
        <authorList>
            <person name="Cuomo C.A."/>
            <person name="Schwartz I.S."/>
            <person name="Kenyon C."/>
            <person name="de Hoog G.S."/>
            <person name="Govender N.P."/>
            <person name="Botha A."/>
            <person name="Moreno L."/>
            <person name="de Vries M."/>
            <person name="Munoz J.F."/>
            <person name="Stielow J.B."/>
        </authorList>
    </citation>
    <scope>NUCLEOTIDE SEQUENCE [LARGE SCALE GENOMIC DNA]</scope>
    <source>
        <strain evidence="3 4">CBS 136260</strain>
    </source>
</reference>
<evidence type="ECO:0000313" key="3">
    <source>
        <dbReference type="EMBL" id="OAX78392.1"/>
    </source>
</evidence>
<keyword evidence="2" id="KW-0812">Transmembrane</keyword>
<evidence type="ECO:0000256" key="1">
    <source>
        <dbReference type="SAM" id="MobiDB-lite"/>
    </source>
</evidence>
<feature type="region of interest" description="Disordered" evidence="1">
    <location>
        <begin position="93"/>
        <end position="115"/>
    </location>
</feature>
<feature type="region of interest" description="Disordered" evidence="1">
    <location>
        <begin position="257"/>
        <end position="299"/>
    </location>
</feature>
<name>A0A1B7NNK5_9EURO</name>
<dbReference type="AlphaFoldDB" id="A0A1B7NNK5"/>
<feature type="transmembrane region" description="Helical" evidence="2">
    <location>
        <begin position="62"/>
        <end position="83"/>
    </location>
</feature>
<accession>A0A1B7NNK5</accession>
<keyword evidence="2" id="KW-1133">Transmembrane helix</keyword>
<keyword evidence="4" id="KW-1185">Reference proteome</keyword>
<keyword evidence="2" id="KW-0472">Membrane</keyword>
<sequence>MTITRLLMRGTELIILKHANETTTSRNILITDEYVVILFEYNKTESTAQRSMITAQYLSSHLIIILISYLTNIQSFMQLIFFLHSSSSSEVDSSSSADSSNSNTTTDTTIQNPTTTTTTIFPSSYLLTRAVIAIDHHFTRGMNNLDKTLNVINNRKNDDDLTLTHIFQSDHHENIKSHCYELSAESLLDISESTLFLFQQVSHAWHKLFEVNVFECVISSPIVSIKNEMIVVISDNSSVVIPVKHSLIDDYDPFVTVNDDDNDNNNNNDNNDNNNKNNNDKNHNNNNNNNDDNNNNTDTLNQLITHMSSLFSEKKSKRSSSSQKRQSSEHVTVDPPSSSRIQFYSLSLEQIIDDSTTAVQVTAPQNGKNKQHCIELLGSDKLTLKTAHISSSSKLLLQASKNDINNQQSVLHQFSFNSLSENHMNKKRQIYQILHNICHNKNTT</sequence>
<dbReference type="Proteomes" id="UP000091918">
    <property type="component" value="Unassembled WGS sequence"/>
</dbReference>
<feature type="compositionally biased region" description="Low complexity" evidence="1">
    <location>
        <begin position="264"/>
        <end position="277"/>
    </location>
</feature>
<proteinExistence type="predicted"/>
<feature type="region of interest" description="Disordered" evidence="1">
    <location>
        <begin position="312"/>
        <end position="337"/>
    </location>
</feature>
<feature type="compositionally biased region" description="Low complexity" evidence="1">
    <location>
        <begin position="284"/>
        <end position="296"/>
    </location>
</feature>
<comment type="caution">
    <text evidence="3">The sequence shown here is derived from an EMBL/GenBank/DDBJ whole genome shotgun (WGS) entry which is preliminary data.</text>
</comment>
<organism evidence="3 4">
    <name type="scientific">Emergomyces africanus</name>
    <dbReference type="NCBI Taxonomy" id="1955775"/>
    <lineage>
        <taxon>Eukaryota</taxon>
        <taxon>Fungi</taxon>
        <taxon>Dikarya</taxon>
        <taxon>Ascomycota</taxon>
        <taxon>Pezizomycotina</taxon>
        <taxon>Eurotiomycetes</taxon>
        <taxon>Eurotiomycetidae</taxon>
        <taxon>Onygenales</taxon>
        <taxon>Ajellomycetaceae</taxon>
        <taxon>Emergomyces</taxon>
    </lineage>
</organism>
<dbReference type="OrthoDB" id="4160772at2759"/>
<gene>
    <name evidence="3" type="ORF">ACJ72_07299</name>
</gene>
<dbReference type="EMBL" id="LGUA01001553">
    <property type="protein sequence ID" value="OAX78392.1"/>
    <property type="molecule type" value="Genomic_DNA"/>
</dbReference>
<protein>
    <submittedName>
        <fullName evidence="3">Uncharacterized protein</fullName>
    </submittedName>
</protein>